<proteinExistence type="predicted"/>
<comment type="caution">
    <text evidence="1">The sequence shown here is derived from an EMBL/GenBank/DDBJ whole genome shotgun (WGS) entry which is preliminary data.</text>
</comment>
<gene>
    <name evidence="1" type="ORF">MSG28_002957</name>
</gene>
<keyword evidence="2" id="KW-1185">Reference proteome</keyword>
<dbReference type="Proteomes" id="UP001064048">
    <property type="component" value="Chromosome 4"/>
</dbReference>
<dbReference type="EMBL" id="CM046104">
    <property type="protein sequence ID" value="KAI8424486.1"/>
    <property type="molecule type" value="Genomic_DNA"/>
</dbReference>
<evidence type="ECO:0000313" key="1">
    <source>
        <dbReference type="EMBL" id="KAI8424486.1"/>
    </source>
</evidence>
<sequence length="256" mass="28080">MLRVLVLSSIFIFGDASFVSSLPKCSVRDNECQRELLQTVISSIGKTGVKELGIPPIDPLELKNVSVSVADLLDITLVDGVVKGVKDCEIHKMVTDVESGISSMDLTCDITVKGHYKATSSSPLVKSLFGGDFVRGDGFGKVKVEKIRLHIEFKLKVTKDAKGEVYLAGDDGQIKSKFEILGNLVFAADNIFLGNEDVSDVVVRMLNENGKSFAPFFGGPFMEKTGEFVYNITGKFFKVVPARFYIKEDLSEYVTE</sequence>
<name>A0ACC0JKD2_CHOFU</name>
<protein>
    <submittedName>
        <fullName evidence="1">Uncharacterized protein</fullName>
    </submittedName>
</protein>
<accession>A0ACC0JKD2</accession>
<reference evidence="1 2" key="1">
    <citation type="journal article" date="2022" name="Genome Biol. Evol.">
        <title>The Spruce Budworm Genome: Reconstructing the Evolutionary History of Antifreeze Proteins.</title>
        <authorList>
            <person name="Beliveau C."/>
            <person name="Gagne P."/>
            <person name="Picq S."/>
            <person name="Vernygora O."/>
            <person name="Keeling C.I."/>
            <person name="Pinkney K."/>
            <person name="Doucet D."/>
            <person name="Wen F."/>
            <person name="Johnston J.S."/>
            <person name="Maaroufi H."/>
            <person name="Boyle B."/>
            <person name="Laroche J."/>
            <person name="Dewar K."/>
            <person name="Juretic N."/>
            <person name="Blackburn G."/>
            <person name="Nisole A."/>
            <person name="Brunet B."/>
            <person name="Brandao M."/>
            <person name="Lumley L."/>
            <person name="Duan J."/>
            <person name="Quan G."/>
            <person name="Lucarotti C.J."/>
            <person name="Roe A.D."/>
            <person name="Sperling F.A.H."/>
            <person name="Levesque R.C."/>
            <person name="Cusson M."/>
        </authorList>
    </citation>
    <scope>NUCLEOTIDE SEQUENCE [LARGE SCALE GENOMIC DNA]</scope>
    <source>
        <strain evidence="1">Glfc:IPQL:Cfum</strain>
    </source>
</reference>
<evidence type="ECO:0000313" key="2">
    <source>
        <dbReference type="Proteomes" id="UP001064048"/>
    </source>
</evidence>
<organism evidence="1 2">
    <name type="scientific">Choristoneura fumiferana</name>
    <name type="common">Spruce budworm moth</name>
    <name type="synonym">Archips fumiferana</name>
    <dbReference type="NCBI Taxonomy" id="7141"/>
    <lineage>
        <taxon>Eukaryota</taxon>
        <taxon>Metazoa</taxon>
        <taxon>Ecdysozoa</taxon>
        <taxon>Arthropoda</taxon>
        <taxon>Hexapoda</taxon>
        <taxon>Insecta</taxon>
        <taxon>Pterygota</taxon>
        <taxon>Neoptera</taxon>
        <taxon>Endopterygota</taxon>
        <taxon>Lepidoptera</taxon>
        <taxon>Glossata</taxon>
        <taxon>Ditrysia</taxon>
        <taxon>Tortricoidea</taxon>
        <taxon>Tortricidae</taxon>
        <taxon>Tortricinae</taxon>
        <taxon>Choristoneura</taxon>
    </lineage>
</organism>